<evidence type="ECO:0000313" key="2">
    <source>
        <dbReference type="EMBL" id="TKR28121.1"/>
    </source>
</evidence>
<keyword evidence="1" id="KW-0472">Membrane</keyword>
<gene>
    <name evidence="2" type="ORF">DM868_03310</name>
</gene>
<dbReference type="AlphaFoldDB" id="A0A4U5JID9"/>
<dbReference type="EMBL" id="QKNX01000001">
    <property type="protein sequence ID" value="TKR28121.1"/>
    <property type="molecule type" value="Genomic_DNA"/>
</dbReference>
<dbReference type="Proteomes" id="UP000308037">
    <property type="component" value="Unassembled WGS sequence"/>
</dbReference>
<dbReference type="RefSeq" id="WP_137275420.1">
    <property type="nucleotide sequence ID" value="NZ_QKNX01000001.1"/>
</dbReference>
<evidence type="ECO:0000313" key="3">
    <source>
        <dbReference type="Proteomes" id="UP000308037"/>
    </source>
</evidence>
<evidence type="ECO:0008006" key="4">
    <source>
        <dbReference type="Google" id="ProtNLM"/>
    </source>
</evidence>
<accession>A0A4U5JID9</accession>
<reference evidence="2 3" key="1">
    <citation type="submission" date="2019-04" db="EMBL/GenBank/DDBJ databases">
        <title>Natronomonas sp. F20-122 a newhaloarchaeon isolated from a saline saltern of Isla Bacuta, Huelva, Spain.</title>
        <authorList>
            <person name="Duran-Viseras A."/>
            <person name="Sanchez-Porro C."/>
            <person name="Ventosa A."/>
        </authorList>
    </citation>
    <scope>NUCLEOTIDE SEQUENCE [LARGE SCALE GENOMIC DNA]</scope>
    <source>
        <strain evidence="2 3">F20-122</strain>
    </source>
</reference>
<dbReference type="OrthoDB" id="262791at2157"/>
<keyword evidence="3" id="KW-1185">Reference proteome</keyword>
<name>A0A4U5JID9_9EURY</name>
<organism evidence="2 3">
    <name type="scientific">Natronomonas salsuginis</name>
    <dbReference type="NCBI Taxonomy" id="2217661"/>
    <lineage>
        <taxon>Archaea</taxon>
        <taxon>Methanobacteriati</taxon>
        <taxon>Methanobacteriota</taxon>
        <taxon>Stenosarchaea group</taxon>
        <taxon>Halobacteria</taxon>
        <taxon>Halobacteriales</taxon>
        <taxon>Natronomonadaceae</taxon>
        <taxon>Natronomonas</taxon>
    </lineage>
</organism>
<evidence type="ECO:0000256" key="1">
    <source>
        <dbReference type="SAM" id="Phobius"/>
    </source>
</evidence>
<keyword evidence="1" id="KW-0812">Transmembrane</keyword>
<proteinExistence type="predicted"/>
<comment type="caution">
    <text evidence="2">The sequence shown here is derived from an EMBL/GenBank/DDBJ whole genome shotgun (WGS) entry which is preliminary data.</text>
</comment>
<keyword evidence="1" id="KW-1133">Transmembrane helix</keyword>
<protein>
    <recommendedName>
        <fullName evidence="4">Zinc ribbon domain-containing protein</fullName>
    </recommendedName>
</protein>
<sequence length="271" mass="28866">MKWRCAWCGREYDAEVDACDTCGHERVEAVSEDSDSTSPFDADAFVWVCRSCGREHVKHSPPCARCGNHDLERREAADVEPGELSIPSYLAVGKPYILGVIAVVALVALALTGVIPIPGLSGPPAPPDAPGDADRSAGVELAAVESELYDRFEAARTDAGSTGRERDAGLDAYAEYATRHHVAERYDPSYDGSVPELDAFDPRCTVSPAFGIAEPSVDLSEHDDAAAADTLAEALLGDERFAELVVDDRRSEGIDVHAGPNGTVFVGYIAC</sequence>
<feature type="transmembrane region" description="Helical" evidence="1">
    <location>
        <begin position="96"/>
        <end position="117"/>
    </location>
</feature>